<dbReference type="OrthoDB" id="9784774at2"/>
<dbReference type="Proteomes" id="UP000027821">
    <property type="component" value="Unassembled WGS sequence"/>
</dbReference>
<keyword evidence="2" id="KW-1185">Reference proteome</keyword>
<proteinExistence type="predicted"/>
<gene>
    <name evidence="1" type="ORF">EL17_23510</name>
</gene>
<dbReference type="eggNOG" id="COG1061">
    <property type="taxonomic scope" value="Bacteria"/>
</dbReference>
<accession>A0A074KRZ8</accession>
<evidence type="ECO:0000313" key="2">
    <source>
        <dbReference type="Proteomes" id="UP000027821"/>
    </source>
</evidence>
<dbReference type="STRING" id="1048983.EL17_23510"/>
<protein>
    <submittedName>
        <fullName evidence="1">Uncharacterized protein</fullName>
    </submittedName>
</protein>
<name>A0A074KRZ8_9BACT</name>
<evidence type="ECO:0000313" key="1">
    <source>
        <dbReference type="EMBL" id="KEO71654.1"/>
    </source>
</evidence>
<dbReference type="AlphaFoldDB" id="A0A074KRZ8"/>
<organism evidence="1 2">
    <name type="scientific">Anditalea andensis</name>
    <dbReference type="NCBI Taxonomy" id="1048983"/>
    <lineage>
        <taxon>Bacteria</taxon>
        <taxon>Pseudomonadati</taxon>
        <taxon>Bacteroidota</taxon>
        <taxon>Cytophagia</taxon>
        <taxon>Cytophagales</taxon>
        <taxon>Cytophagaceae</taxon>
        <taxon>Anditalea</taxon>
    </lineage>
</organism>
<comment type="caution">
    <text evidence="1">The sequence shown here is derived from an EMBL/GenBank/DDBJ whole genome shotgun (WGS) entry which is preliminary data.</text>
</comment>
<dbReference type="EMBL" id="JMIH01000046">
    <property type="protein sequence ID" value="KEO71654.1"/>
    <property type="molecule type" value="Genomic_DNA"/>
</dbReference>
<reference evidence="1 2" key="1">
    <citation type="submission" date="2014-04" db="EMBL/GenBank/DDBJ databases">
        <title>Characterization and application of a salt tolerant electro-active bacterium.</title>
        <authorList>
            <person name="Yang L."/>
            <person name="Wei S."/>
            <person name="Tay Q.X.M."/>
        </authorList>
    </citation>
    <scope>NUCLEOTIDE SEQUENCE [LARGE SCALE GENOMIC DNA]</scope>
    <source>
        <strain evidence="1 2">LY1</strain>
    </source>
</reference>
<sequence length="59" mass="6789">MAAFVLRTFATKTSNREGVAENKSLNVELLFVDLIKSEENFSPTTMYQDYAITAQLFHW</sequence>